<dbReference type="EMBL" id="SLXL01000002">
    <property type="protein sequence ID" value="TCP26332.1"/>
    <property type="molecule type" value="Genomic_DNA"/>
</dbReference>
<dbReference type="InterPro" id="IPR029063">
    <property type="entry name" value="SAM-dependent_MTases_sf"/>
</dbReference>
<reference evidence="1 2" key="1">
    <citation type="submission" date="2019-03" db="EMBL/GenBank/DDBJ databases">
        <title>Genomic Encyclopedia of Type Strains, Phase IV (KMG-IV): sequencing the most valuable type-strain genomes for metagenomic binning, comparative biology and taxonomic classification.</title>
        <authorList>
            <person name="Goeker M."/>
        </authorList>
    </citation>
    <scope>NUCLEOTIDE SEQUENCE [LARGE SCALE GENOMIC DNA]</scope>
    <source>
        <strain evidence="1 2">DSM 2781</strain>
    </source>
</reference>
<proteinExistence type="predicted"/>
<comment type="caution">
    <text evidence="1">The sequence shown here is derived from an EMBL/GenBank/DDBJ whole genome shotgun (WGS) entry which is preliminary data.</text>
</comment>
<protein>
    <recommendedName>
        <fullName evidence="3">Methyltransferase family protein</fullName>
    </recommendedName>
</protein>
<evidence type="ECO:0008006" key="3">
    <source>
        <dbReference type="Google" id="ProtNLM"/>
    </source>
</evidence>
<evidence type="ECO:0000313" key="2">
    <source>
        <dbReference type="Proteomes" id="UP000295733"/>
    </source>
</evidence>
<gene>
    <name evidence="1" type="ORF">EV656_102297</name>
</gene>
<dbReference type="SUPFAM" id="SSF53335">
    <property type="entry name" value="S-adenosyl-L-methionine-dependent methyltransferases"/>
    <property type="match status" value="1"/>
</dbReference>
<dbReference type="Gene3D" id="3.40.50.150">
    <property type="entry name" value="Vaccinia Virus protein VP39"/>
    <property type="match status" value="1"/>
</dbReference>
<dbReference type="AlphaFoldDB" id="A0A4R2NWH4"/>
<sequence length="243" mass="27639">MGIDLAAFDFLLRIVPALERKDRMVMLGRQSLHVAIPRLRNRADRLLDAYCPGLTLEALENANGGYAEPFFQRLGFDQVDSLDYSDFEGATLVHDLNTPLPKKLHRKYDLVFDGGTLEHVFDVKTALTNAYDLLAPGGSFIGISPGNNFFAHGFYQFSPDLVFSFWKRGMGCEVPECWVLPERPRDKPWQIFDPHETGHRVRVAGKMPAQRTYLAYVVHRPKRAKARSGVQQSDYTHRWAEDG</sequence>
<dbReference type="RefSeq" id="WP_132600192.1">
    <property type="nucleotide sequence ID" value="NZ_NRRP01000025.1"/>
</dbReference>
<accession>A0A4R2NWH4</accession>
<evidence type="ECO:0000313" key="1">
    <source>
        <dbReference type="EMBL" id="TCP26332.1"/>
    </source>
</evidence>
<dbReference type="Proteomes" id="UP000295733">
    <property type="component" value="Unassembled WGS sequence"/>
</dbReference>
<name>A0A4R2NWH4_RHOAD</name>
<organism evidence="1 2">
    <name type="scientific">Rhodovulum adriaticum</name>
    <name type="common">Rhodopseudomonas adriatica</name>
    <dbReference type="NCBI Taxonomy" id="35804"/>
    <lineage>
        <taxon>Bacteria</taxon>
        <taxon>Pseudomonadati</taxon>
        <taxon>Pseudomonadota</taxon>
        <taxon>Alphaproteobacteria</taxon>
        <taxon>Rhodobacterales</taxon>
        <taxon>Paracoccaceae</taxon>
        <taxon>Rhodovulum</taxon>
    </lineage>
</organism>
<keyword evidence="2" id="KW-1185">Reference proteome</keyword>
<dbReference type="OrthoDB" id="8842400at2"/>